<dbReference type="Proteomes" id="UP001054945">
    <property type="component" value="Unassembled WGS sequence"/>
</dbReference>
<evidence type="ECO:0000313" key="2">
    <source>
        <dbReference type="Proteomes" id="UP001054945"/>
    </source>
</evidence>
<keyword evidence="2" id="KW-1185">Reference proteome</keyword>
<proteinExistence type="predicted"/>
<comment type="caution">
    <text evidence="1">The sequence shown here is derived from an EMBL/GenBank/DDBJ whole genome shotgun (WGS) entry which is preliminary data.</text>
</comment>
<reference evidence="1 2" key="1">
    <citation type="submission" date="2021-06" db="EMBL/GenBank/DDBJ databases">
        <title>Caerostris extrusa draft genome.</title>
        <authorList>
            <person name="Kono N."/>
            <person name="Arakawa K."/>
        </authorList>
    </citation>
    <scope>NUCLEOTIDE SEQUENCE [LARGE SCALE GENOMIC DNA]</scope>
</reference>
<protein>
    <submittedName>
        <fullName evidence="1">Uncharacterized protein</fullName>
    </submittedName>
</protein>
<name>A0AAV4XBA2_CAEEX</name>
<gene>
    <name evidence="1" type="ORF">CEXT_438601</name>
</gene>
<feature type="non-terminal residue" evidence="1">
    <location>
        <position position="1"/>
    </location>
</feature>
<organism evidence="1 2">
    <name type="scientific">Caerostris extrusa</name>
    <name type="common">Bark spider</name>
    <name type="synonym">Caerostris bankana</name>
    <dbReference type="NCBI Taxonomy" id="172846"/>
    <lineage>
        <taxon>Eukaryota</taxon>
        <taxon>Metazoa</taxon>
        <taxon>Ecdysozoa</taxon>
        <taxon>Arthropoda</taxon>
        <taxon>Chelicerata</taxon>
        <taxon>Arachnida</taxon>
        <taxon>Araneae</taxon>
        <taxon>Araneomorphae</taxon>
        <taxon>Entelegynae</taxon>
        <taxon>Araneoidea</taxon>
        <taxon>Araneidae</taxon>
        <taxon>Caerostris</taxon>
    </lineage>
</organism>
<sequence>QFTRLSADLTGLGYWWQEVSGNTIPVAQHASLYTATAHCRLIPPLPQRETSSADSC</sequence>
<dbReference type="EMBL" id="BPLR01000155">
    <property type="protein sequence ID" value="GIY92541.1"/>
    <property type="molecule type" value="Genomic_DNA"/>
</dbReference>
<dbReference type="AlphaFoldDB" id="A0AAV4XBA2"/>
<evidence type="ECO:0000313" key="1">
    <source>
        <dbReference type="EMBL" id="GIY92541.1"/>
    </source>
</evidence>
<accession>A0AAV4XBA2</accession>